<dbReference type="AlphaFoldDB" id="A0A5P2CTE4"/>
<dbReference type="Proteomes" id="UP000324015">
    <property type="component" value="Chromosome"/>
</dbReference>
<feature type="compositionally biased region" description="Polar residues" evidence="1">
    <location>
        <begin position="272"/>
        <end position="287"/>
    </location>
</feature>
<feature type="compositionally biased region" description="Basic and acidic residues" evidence="1">
    <location>
        <begin position="238"/>
        <end position="251"/>
    </location>
</feature>
<gene>
    <name evidence="2" type="ORF">DEJ49_33605</name>
</gene>
<reference evidence="2 3" key="1">
    <citation type="submission" date="2018-05" db="EMBL/GenBank/DDBJ databases">
        <title>Streptomyces venezuelae.</title>
        <authorList>
            <person name="Kim W."/>
            <person name="Lee N."/>
            <person name="Cho B.-K."/>
        </authorList>
    </citation>
    <scope>NUCLEOTIDE SEQUENCE [LARGE SCALE GENOMIC DNA]</scope>
    <source>
        <strain evidence="2 3">ATCC 14585</strain>
    </source>
</reference>
<evidence type="ECO:0000256" key="1">
    <source>
        <dbReference type="SAM" id="MobiDB-lite"/>
    </source>
</evidence>
<evidence type="ECO:0000313" key="3">
    <source>
        <dbReference type="Proteomes" id="UP000324015"/>
    </source>
</evidence>
<dbReference type="RefSeq" id="WP_150187586.1">
    <property type="nucleotide sequence ID" value="NZ_CP029191.1"/>
</dbReference>
<feature type="region of interest" description="Disordered" evidence="1">
    <location>
        <begin position="1"/>
        <end position="26"/>
    </location>
</feature>
<evidence type="ECO:0000313" key="2">
    <source>
        <dbReference type="EMBL" id="QES45277.1"/>
    </source>
</evidence>
<name>A0A5P2CTE4_STRVZ</name>
<organism evidence="2 3">
    <name type="scientific">Streptomyces venezuelae</name>
    <dbReference type="NCBI Taxonomy" id="54571"/>
    <lineage>
        <taxon>Bacteria</taxon>
        <taxon>Bacillati</taxon>
        <taxon>Actinomycetota</taxon>
        <taxon>Actinomycetes</taxon>
        <taxon>Kitasatosporales</taxon>
        <taxon>Streptomycetaceae</taxon>
        <taxon>Streptomyces</taxon>
    </lineage>
</organism>
<sequence>MSTPDESVPSEPPVTPEEAAAQDAAAQAEAAAAAQLQAIRELAAEIAKQTLLDFDPATIRKGTVTAIADTASPPTLSVQISGDTTTTIDGIRSIESYVPVVGDTALIIKQGTDLVALGKIAAAYSATSWTVVTLGAGWTHNGNGGGQVRYRRIWDNGSPKMQWRGVAARSSGTVAVSTPLATGYRPLARVPVDAGRSEAGGATTVKLHFETDGTVVMVGGTTVPTAEAASGNTGSESSHSHGMENNVHDHGGGVSSEGSHTHGIANNDHNHGGSTNSASGHSHTIPITTHKHGSAADGEPGGTTSVNNHSHSINETTHKHGSATAGQPGGTTGTEAHSHTLGSHTHTLTVTDPVWISFNGIEYFLD</sequence>
<accession>A0A5P2CTE4</accession>
<protein>
    <submittedName>
        <fullName evidence="2">Uncharacterized protein</fullName>
    </submittedName>
</protein>
<feature type="region of interest" description="Disordered" evidence="1">
    <location>
        <begin position="225"/>
        <end position="344"/>
    </location>
</feature>
<feature type="compositionally biased region" description="Polar residues" evidence="1">
    <location>
        <begin position="302"/>
        <end position="315"/>
    </location>
</feature>
<feature type="compositionally biased region" description="Low complexity" evidence="1">
    <location>
        <begin position="333"/>
        <end position="344"/>
    </location>
</feature>
<dbReference type="EMBL" id="CP029191">
    <property type="protein sequence ID" value="QES45277.1"/>
    <property type="molecule type" value="Genomic_DNA"/>
</dbReference>
<feature type="compositionally biased region" description="Low complexity" evidence="1">
    <location>
        <begin position="16"/>
        <end position="26"/>
    </location>
</feature>
<proteinExistence type="predicted"/>